<evidence type="ECO:0000313" key="10">
    <source>
        <dbReference type="EMBL" id="JAP56979.1"/>
    </source>
</evidence>
<dbReference type="AlphaFoldDB" id="A0A0X3PZ97"/>
<dbReference type="InterPro" id="IPR029044">
    <property type="entry name" value="Nucleotide-diphossugar_trans"/>
</dbReference>
<proteinExistence type="inferred from homology"/>
<protein>
    <recommendedName>
        <fullName evidence="6">Translation initiation factor eIF2B subunit gamma</fullName>
    </recommendedName>
    <alternativeName>
        <fullName evidence="7">eIF2B GDP-GTP exchange factor subunit gamma</fullName>
    </alternativeName>
</protein>
<name>A0A0X3PZ97_SCHSO</name>
<dbReference type="InterPro" id="IPR056818">
    <property type="entry name" value="GlmU/GlgC-like_hexapep"/>
</dbReference>
<keyword evidence="3" id="KW-0963">Cytoplasm</keyword>
<evidence type="ECO:0000256" key="5">
    <source>
        <dbReference type="ARBA" id="ARBA00022917"/>
    </source>
</evidence>
<dbReference type="EMBL" id="GEEE01006246">
    <property type="protein sequence ID" value="JAP56979.1"/>
    <property type="molecule type" value="Transcribed_RNA"/>
</dbReference>
<dbReference type="InterPro" id="IPR051960">
    <property type="entry name" value="eIF2B_gamma"/>
</dbReference>
<dbReference type="GO" id="GO:0003743">
    <property type="term" value="F:translation initiation factor activity"/>
    <property type="evidence" value="ECO:0007669"/>
    <property type="project" value="UniProtKB-KW"/>
</dbReference>
<dbReference type="Pfam" id="PF24894">
    <property type="entry name" value="Hexapep_GlmU"/>
    <property type="match status" value="1"/>
</dbReference>
<evidence type="ECO:0000256" key="3">
    <source>
        <dbReference type="ARBA" id="ARBA00022490"/>
    </source>
</evidence>
<comment type="similarity">
    <text evidence="2">Belongs to the eIF-2B gamma/epsilon subunits family.</text>
</comment>
<dbReference type="GO" id="GO:0005851">
    <property type="term" value="C:eukaryotic translation initiation factor 2B complex"/>
    <property type="evidence" value="ECO:0007669"/>
    <property type="project" value="TreeGrafter"/>
</dbReference>
<dbReference type="GO" id="GO:0005085">
    <property type="term" value="F:guanyl-nucleotide exchange factor activity"/>
    <property type="evidence" value="ECO:0007669"/>
    <property type="project" value="TreeGrafter"/>
</dbReference>
<evidence type="ECO:0000259" key="9">
    <source>
        <dbReference type="Pfam" id="PF24894"/>
    </source>
</evidence>
<keyword evidence="4 10" id="KW-0396">Initiation factor</keyword>
<gene>
    <name evidence="10" type="primary">EI2BG</name>
    <name evidence="10" type="ORF">TR151251</name>
</gene>
<dbReference type="PANTHER" id="PTHR45989">
    <property type="entry name" value="TRANSLATION INITIATION FACTOR EIF-2B SUBUNIT GAMMA"/>
    <property type="match status" value="1"/>
</dbReference>
<comment type="subcellular location">
    <subcellularLocation>
        <location evidence="1">Cytoplasm</location>
        <location evidence="1">Cytosol</location>
    </subcellularLocation>
</comment>
<sequence length="414" mass="45647">MQAVILAHQDSVHLRQLLASGLSSHLPLSKHTVLSNLLNVFRSAGILDVIILCRPNQAAQLEKGLKNSTDSSSRLAFVEVPASLSLPECIYRIRDRISSPYLFVTYGDLAVTDLNVRRLFLAMVRTRASVVSVVSPYTKDPKLLKSTPHDLLVVDQVSEQLVMYVPDADMKKQVRFPKQVLASHNHLVTCSDYHDVGFYLFSSFALKLLEWIRDDSGAKKNFLKHLVNVEQYRPCPFDASQLCGDFPPELRLDESEIPKSLKVCTIVHQDTAVCRRLDSPTSYLEAVKLVREKYPSADQSTDAAPKDAPGRTPVADCSVGADCVFGKGILVRSCILGARCKIADDSRVLSSVLLPDVTVKEGCKLTNCLIGEGAVIEENCVLKDCTVAARQQVPARVQIQAENLGFSEIDVELV</sequence>
<evidence type="ECO:0000256" key="2">
    <source>
        <dbReference type="ARBA" id="ARBA00007878"/>
    </source>
</evidence>
<keyword evidence="5" id="KW-0648">Protein biosynthesis</keyword>
<organism evidence="10">
    <name type="scientific">Schistocephalus solidus</name>
    <name type="common">Tapeworm</name>
    <dbReference type="NCBI Taxonomy" id="70667"/>
    <lineage>
        <taxon>Eukaryota</taxon>
        <taxon>Metazoa</taxon>
        <taxon>Spiralia</taxon>
        <taxon>Lophotrochozoa</taxon>
        <taxon>Platyhelminthes</taxon>
        <taxon>Cestoda</taxon>
        <taxon>Eucestoda</taxon>
        <taxon>Diphyllobothriidea</taxon>
        <taxon>Diphyllobothriidae</taxon>
        <taxon>Schistocephalus</taxon>
    </lineage>
</organism>
<dbReference type="GO" id="GO:0005829">
    <property type="term" value="C:cytosol"/>
    <property type="evidence" value="ECO:0007669"/>
    <property type="project" value="UniProtKB-SubCell"/>
</dbReference>
<evidence type="ECO:0000256" key="7">
    <source>
        <dbReference type="ARBA" id="ARBA00044229"/>
    </source>
</evidence>
<dbReference type="Gene3D" id="2.160.10.10">
    <property type="entry name" value="Hexapeptide repeat proteins"/>
    <property type="match status" value="1"/>
</dbReference>
<dbReference type="GO" id="GO:0002183">
    <property type="term" value="P:cytoplasmic translational initiation"/>
    <property type="evidence" value="ECO:0007669"/>
    <property type="project" value="TreeGrafter"/>
</dbReference>
<evidence type="ECO:0000256" key="4">
    <source>
        <dbReference type="ARBA" id="ARBA00022540"/>
    </source>
</evidence>
<dbReference type="SUPFAM" id="SSF53448">
    <property type="entry name" value="Nucleotide-diphospho-sugar transferases"/>
    <property type="match status" value="1"/>
</dbReference>
<dbReference type="EMBL" id="GEEE01006658">
    <property type="protein sequence ID" value="JAP56567.1"/>
    <property type="molecule type" value="Transcribed_RNA"/>
</dbReference>
<comment type="subunit">
    <text evidence="8">Component of the translation initiation factor 2B (eIF2B) complex which is a heterodecamer of two sets of five different subunits: alpha, beta, gamma, delta and epsilon. Subunits alpha, beta and delta comprise a regulatory subcomplex and subunits epsilon and gamma comprise a catalytic subcomplex. Within the complex, the hexameric regulatory complex resides at the center, with the two heterodimeric catalytic subcomplexes bound on opposite sides.</text>
</comment>
<accession>A0A0X3PZ97</accession>
<reference evidence="10" key="1">
    <citation type="submission" date="2016-01" db="EMBL/GenBank/DDBJ databases">
        <title>Reference transcriptome for the parasite Schistocephalus solidus: insights into the molecular evolution of parasitism.</title>
        <authorList>
            <person name="Hebert F.O."/>
            <person name="Grambauer S."/>
            <person name="Barber I."/>
            <person name="Landry C.R."/>
            <person name="Aubin-Horth N."/>
        </authorList>
    </citation>
    <scope>NUCLEOTIDE SEQUENCE</scope>
</reference>
<dbReference type="PANTHER" id="PTHR45989:SF1">
    <property type="entry name" value="TRANSLATION INITIATION FACTOR EIF-2B SUBUNIT GAMMA"/>
    <property type="match status" value="1"/>
</dbReference>
<evidence type="ECO:0000256" key="8">
    <source>
        <dbReference type="ARBA" id="ARBA00046432"/>
    </source>
</evidence>
<evidence type="ECO:0000256" key="1">
    <source>
        <dbReference type="ARBA" id="ARBA00004514"/>
    </source>
</evidence>
<evidence type="ECO:0000256" key="6">
    <source>
        <dbReference type="ARBA" id="ARBA00044196"/>
    </source>
</evidence>
<dbReference type="Gene3D" id="3.90.550.10">
    <property type="entry name" value="Spore Coat Polysaccharide Biosynthesis Protein SpsA, Chain A"/>
    <property type="match status" value="1"/>
</dbReference>
<feature type="domain" description="Glucose-1-phosphate adenylyltransferase/Bifunctional protein GlmU-like C-terminal hexapeptide" evidence="9">
    <location>
        <begin position="312"/>
        <end position="381"/>
    </location>
</feature>